<gene>
    <name evidence="2" type="ORF">Daesc_003078</name>
</gene>
<dbReference type="EMBL" id="JBANMG010000003">
    <property type="protein sequence ID" value="KAK6955440.1"/>
    <property type="molecule type" value="Genomic_DNA"/>
</dbReference>
<comment type="caution">
    <text evidence="2">The sequence shown here is derived from an EMBL/GenBank/DDBJ whole genome shotgun (WGS) entry which is preliminary data.</text>
</comment>
<dbReference type="CDD" id="cd03676">
    <property type="entry name" value="NUDIX_Tnr3_like"/>
    <property type="match status" value="1"/>
</dbReference>
<dbReference type="AlphaFoldDB" id="A0AAX6MS01"/>
<dbReference type="PANTHER" id="PTHR13622">
    <property type="entry name" value="THIAMIN PYROPHOSPHOKINASE"/>
    <property type="match status" value="1"/>
</dbReference>
<dbReference type="PANTHER" id="PTHR13622:SF8">
    <property type="entry name" value="THIAMIN PYROPHOSPHOKINASE 1"/>
    <property type="match status" value="1"/>
</dbReference>
<proteinExistence type="predicted"/>
<dbReference type="GO" id="GO:0044715">
    <property type="term" value="F:8-oxo-dGDP phosphatase activity"/>
    <property type="evidence" value="ECO:0007669"/>
    <property type="project" value="TreeGrafter"/>
</dbReference>
<sequence>MASEANGRTYLSLLQSCDNFPYDTVPSDTYYLLILPNDDQPHGYLLPEIVQKIPWTSQFHVNHNAPRTVTVLDSSEGKDTAGAVNAAFAEVINICIEKNLFHILDGKHSEPFAIVSAKYPVHMERFASALFGIISRGACTTAYTKTADGTLKLWIARRAAHLYTSPGMLDITVAGGVKAGSRPIDTVIHEADEEASLPEALVRERVRSVGVLTYITATGLDFPGEKGLIIPDVLYIHDLELPSDVTPKPNDDEVDTFYSMTVDEVQKALLNREFKPDSAAVLIDFFIRHGIITADNEKDFIELNERDGKNIELEVDHHSQLEQLNRMNRAPD</sequence>
<evidence type="ECO:0000259" key="1">
    <source>
        <dbReference type="PROSITE" id="PS51462"/>
    </source>
</evidence>
<feature type="domain" description="Nudix hydrolase" evidence="1">
    <location>
        <begin position="124"/>
        <end position="284"/>
    </location>
</feature>
<keyword evidence="3" id="KW-1185">Reference proteome</keyword>
<dbReference type="Pfam" id="PF00293">
    <property type="entry name" value="NUDIX"/>
    <property type="match status" value="1"/>
</dbReference>
<dbReference type="Gene3D" id="3.90.79.10">
    <property type="entry name" value="Nucleoside Triphosphate Pyrophosphohydrolase"/>
    <property type="match status" value="1"/>
</dbReference>
<dbReference type="Proteomes" id="UP001369815">
    <property type="component" value="Unassembled WGS sequence"/>
</dbReference>
<dbReference type="FunFam" id="3.90.79.10:FF:000019">
    <property type="entry name" value="Thiamin pyrophosphokinase, putative"/>
    <property type="match status" value="1"/>
</dbReference>
<reference evidence="2 3" key="1">
    <citation type="journal article" date="2024" name="Front Chem Biol">
        <title>Unveiling the potential of Daldinia eschscholtzii MFLUCC 19-0629 through bioactivity and bioinformatics studies for enhanced sustainable agriculture production.</title>
        <authorList>
            <person name="Brooks S."/>
            <person name="Weaver J.A."/>
            <person name="Klomchit A."/>
            <person name="Alharthi S.A."/>
            <person name="Onlamun T."/>
            <person name="Nurani R."/>
            <person name="Vong T.K."/>
            <person name="Alberti F."/>
            <person name="Greco C."/>
        </authorList>
    </citation>
    <scope>NUCLEOTIDE SEQUENCE [LARGE SCALE GENOMIC DNA]</scope>
    <source>
        <strain evidence="2">MFLUCC 19-0629</strain>
    </source>
</reference>
<accession>A0AAX6MS01</accession>
<dbReference type="PROSITE" id="PS51462">
    <property type="entry name" value="NUDIX"/>
    <property type="match status" value="1"/>
</dbReference>
<dbReference type="InterPro" id="IPR015797">
    <property type="entry name" value="NUDIX_hydrolase-like_dom_sf"/>
</dbReference>
<organism evidence="2 3">
    <name type="scientific">Daldinia eschscholtzii</name>
    <dbReference type="NCBI Taxonomy" id="292717"/>
    <lineage>
        <taxon>Eukaryota</taxon>
        <taxon>Fungi</taxon>
        <taxon>Dikarya</taxon>
        <taxon>Ascomycota</taxon>
        <taxon>Pezizomycotina</taxon>
        <taxon>Sordariomycetes</taxon>
        <taxon>Xylariomycetidae</taxon>
        <taxon>Xylariales</taxon>
        <taxon>Hypoxylaceae</taxon>
        <taxon>Daldinia</taxon>
    </lineage>
</organism>
<dbReference type="InterPro" id="IPR000086">
    <property type="entry name" value="NUDIX_hydrolase_dom"/>
</dbReference>
<protein>
    <recommendedName>
        <fullName evidence="1">Nudix hydrolase domain-containing protein</fullName>
    </recommendedName>
</protein>
<name>A0AAX6MS01_9PEZI</name>
<evidence type="ECO:0000313" key="2">
    <source>
        <dbReference type="EMBL" id="KAK6955440.1"/>
    </source>
</evidence>
<dbReference type="SUPFAM" id="SSF55811">
    <property type="entry name" value="Nudix"/>
    <property type="match status" value="1"/>
</dbReference>
<evidence type="ECO:0000313" key="3">
    <source>
        <dbReference type="Proteomes" id="UP001369815"/>
    </source>
</evidence>